<accession>A0A8J5CBH1</accession>
<dbReference type="FunFam" id="3.60.10.10:FF:000018">
    <property type="entry name" value="2',5'-phosphodiesterase 12"/>
    <property type="match status" value="1"/>
</dbReference>
<dbReference type="GO" id="GO:0005759">
    <property type="term" value="C:mitochondrial matrix"/>
    <property type="evidence" value="ECO:0007669"/>
    <property type="project" value="UniProtKB-SubCell"/>
</dbReference>
<sequence>MSVCHLEAGVPCQYVTLEAGVPCQYVTLKQGSMSVFTLEAGVPMSVVVRPRQGQRQGEDTEARATVLVSAGPGHCPFQRRHEATKHQAGQNCLRVISYNILADQYADSEFARSTLFPSCPTYAIDMDYRKQLLLKEISGYNGDLVCLQEVDEKMFLRDLKHTLRTEGLEGVYTAKGGTVTEGVALFYRLAKLRLLESQRFILSEELQNNVMFADMWTQIQGCQDLKEKVMNRFTALQVSVLESVQHPGQVLVVGITHLYFHPDADHIRLLQAGLSLQILRQVMALYQNKYPEKEVSLLFTGDFNSTPEFEVYRLMTSQMAGFDDVDWTDKENERVSGVSFSHDLELASACGCPPYTNYVKGFHGCLDYVFYQTDKFSVKQVLSSASPQVVALPSHEEVTQHQYLPSITIPSDHLAIIADLEFKRQ</sequence>
<keyword evidence="7" id="KW-0378">Hydrolase</keyword>
<evidence type="ECO:0000256" key="7">
    <source>
        <dbReference type="ARBA" id="ARBA00022801"/>
    </source>
</evidence>
<feature type="domain" description="Endonuclease/exonuclease/phosphatase" evidence="14">
    <location>
        <begin position="97"/>
        <end position="413"/>
    </location>
</feature>
<evidence type="ECO:0000256" key="10">
    <source>
        <dbReference type="ARBA" id="ARBA00022946"/>
    </source>
</evidence>
<reference evidence="15" key="1">
    <citation type="submission" date="2020-07" db="EMBL/GenBank/DDBJ databases">
        <title>The High-quality genome of the commercially important snow crab, Chionoecetes opilio.</title>
        <authorList>
            <person name="Jeong J.-H."/>
            <person name="Ryu S."/>
        </authorList>
    </citation>
    <scope>NUCLEOTIDE SEQUENCE</scope>
    <source>
        <strain evidence="15">MADBK_172401_WGS</strain>
        <tissue evidence="15">Digestive gland</tissue>
    </source>
</reference>
<dbReference type="Pfam" id="PF03372">
    <property type="entry name" value="Exo_endo_phos"/>
    <property type="match status" value="1"/>
</dbReference>
<comment type="cofactor">
    <cofactor evidence="1">
        <name>Mg(2+)</name>
        <dbReference type="ChEBI" id="CHEBI:18420"/>
    </cofactor>
</comment>
<name>A0A8J5CBH1_CHIOP</name>
<evidence type="ECO:0000256" key="3">
    <source>
        <dbReference type="ARBA" id="ARBA00022553"/>
    </source>
</evidence>
<dbReference type="Gene3D" id="3.60.10.10">
    <property type="entry name" value="Endonuclease/exonuclease/phosphatase"/>
    <property type="match status" value="1"/>
</dbReference>
<organism evidence="15 16">
    <name type="scientific">Chionoecetes opilio</name>
    <name type="common">Atlantic snow crab</name>
    <name type="synonym">Cancer opilio</name>
    <dbReference type="NCBI Taxonomy" id="41210"/>
    <lineage>
        <taxon>Eukaryota</taxon>
        <taxon>Metazoa</taxon>
        <taxon>Ecdysozoa</taxon>
        <taxon>Arthropoda</taxon>
        <taxon>Crustacea</taxon>
        <taxon>Multicrustacea</taxon>
        <taxon>Malacostraca</taxon>
        <taxon>Eumalacostraca</taxon>
        <taxon>Eucarida</taxon>
        <taxon>Decapoda</taxon>
        <taxon>Pleocyemata</taxon>
        <taxon>Brachyura</taxon>
        <taxon>Eubrachyura</taxon>
        <taxon>Majoidea</taxon>
        <taxon>Majidae</taxon>
        <taxon>Chionoecetes</taxon>
    </lineage>
</organism>
<proteinExistence type="predicted"/>
<evidence type="ECO:0000256" key="4">
    <source>
        <dbReference type="ARBA" id="ARBA00022664"/>
    </source>
</evidence>
<evidence type="ECO:0000259" key="14">
    <source>
        <dbReference type="Pfam" id="PF03372"/>
    </source>
</evidence>
<keyword evidence="6" id="KW-0479">Metal-binding</keyword>
<keyword evidence="9" id="KW-0460">Magnesium</keyword>
<dbReference type="GO" id="GO:0006397">
    <property type="term" value="P:mRNA processing"/>
    <property type="evidence" value="ECO:0007669"/>
    <property type="project" value="UniProtKB-KW"/>
</dbReference>
<dbReference type="OrthoDB" id="412787at2759"/>
<evidence type="ECO:0000313" key="15">
    <source>
        <dbReference type="EMBL" id="KAG0718713.1"/>
    </source>
</evidence>
<dbReference type="PANTHER" id="PTHR12121:SF37">
    <property type="entry name" value="2',5'-PHOSPHODIESTERASE 12"/>
    <property type="match status" value="1"/>
</dbReference>
<dbReference type="GO" id="GO:0000288">
    <property type="term" value="P:nuclear-transcribed mRNA catabolic process, deadenylation-dependent decay"/>
    <property type="evidence" value="ECO:0007669"/>
    <property type="project" value="TreeGrafter"/>
</dbReference>
<dbReference type="SUPFAM" id="SSF56219">
    <property type="entry name" value="DNase I-like"/>
    <property type="match status" value="1"/>
</dbReference>
<evidence type="ECO:0000256" key="9">
    <source>
        <dbReference type="ARBA" id="ARBA00022842"/>
    </source>
</evidence>
<dbReference type="PANTHER" id="PTHR12121">
    <property type="entry name" value="CARBON CATABOLITE REPRESSOR PROTEIN 4"/>
    <property type="match status" value="1"/>
</dbReference>
<dbReference type="EMBL" id="JACEEZ010015644">
    <property type="protein sequence ID" value="KAG0718713.1"/>
    <property type="molecule type" value="Genomic_DNA"/>
</dbReference>
<evidence type="ECO:0000256" key="1">
    <source>
        <dbReference type="ARBA" id="ARBA00001946"/>
    </source>
</evidence>
<keyword evidence="5" id="KW-0540">Nuclease</keyword>
<evidence type="ECO:0000256" key="6">
    <source>
        <dbReference type="ARBA" id="ARBA00022723"/>
    </source>
</evidence>
<keyword evidence="11" id="KW-0496">Mitochondrion</keyword>
<evidence type="ECO:0000256" key="5">
    <source>
        <dbReference type="ARBA" id="ARBA00022722"/>
    </source>
</evidence>
<evidence type="ECO:0000313" key="16">
    <source>
        <dbReference type="Proteomes" id="UP000770661"/>
    </source>
</evidence>
<keyword evidence="4" id="KW-0507">mRNA processing</keyword>
<dbReference type="InterPro" id="IPR050410">
    <property type="entry name" value="CCR4/nocturin_mRNA_transcr"/>
</dbReference>
<keyword evidence="8" id="KW-0269">Exonuclease</keyword>
<keyword evidence="3" id="KW-0597">Phosphoprotein</keyword>
<comment type="caution">
    <text evidence="15">The sequence shown here is derived from an EMBL/GenBank/DDBJ whole genome shotgun (WGS) entry which is preliminary data.</text>
</comment>
<evidence type="ECO:0000256" key="8">
    <source>
        <dbReference type="ARBA" id="ARBA00022839"/>
    </source>
</evidence>
<evidence type="ECO:0000256" key="12">
    <source>
        <dbReference type="ARBA" id="ARBA00072755"/>
    </source>
</evidence>
<keyword evidence="16" id="KW-1185">Reference proteome</keyword>
<protein>
    <recommendedName>
        <fullName evidence="12">2',5'-phosphodiesterase 12</fullName>
    </recommendedName>
    <alternativeName>
        <fullName evidence="13">Mitochondrial deadenylase</fullName>
    </alternativeName>
</protein>
<keyword evidence="10" id="KW-0809">Transit peptide</keyword>
<dbReference type="GO" id="GO:0046872">
    <property type="term" value="F:metal ion binding"/>
    <property type="evidence" value="ECO:0007669"/>
    <property type="project" value="UniProtKB-KW"/>
</dbReference>
<dbReference type="AlphaFoldDB" id="A0A8J5CBH1"/>
<evidence type="ECO:0000256" key="2">
    <source>
        <dbReference type="ARBA" id="ARBA00004305"/>
    </source>
</evidence>
<dbReference type="InterPro" id="IPR005135">
    <property type="entry name" value="Endo/exonuclease/phosphatase"/>
</dbReference>
<comment type="subcellular location">
    <subcellularLocation>
        <location evidence="2">Mitochondrion matrix</location>
    </subcellularLocation>
</comment>
<evidence type="ECO:0000256" key="13">
    <source>
        <dbReference type="ARBA" id="ARBA00083541"/>
    </source>
</evidence>
<dbReference type="InterPro" id="IPR036691">
    <property type="entry name" value="Endo/exonu/phosph_ase_sf"/>
</dbReference>
<evidence type="ECO:0000256" key="11">
    <source>
        <dbReference type="ARBA" id="ARBA00023128"/>
    </source>
</evidence>
<dbReference type="GO" id="GO:0004535">
    <property type="term" value="F:poly(A)-specific ribonuclease activity"/>
    <property type="evidence" value="ECO:0007669"/>
    <property type="project" value="UniProtKB-ARBA"/>
</dbReference>
<dbReference type="Proteomes" id="UP000770661">
    <property type="component" value="Unassembled WGS sequence"/>
</dbReference>
<gene>
    <name evidence="15" type="primary">PDE12</name>
    <name evidence="15" type="ORF">GWK47_051939</name>
</gene>